<evidence type="ECO:0000256" key="1">
    <source>
        <dbReference type="ARBA" id="ARBA00009232"/>
    </source>
</evidence>
<keyword evidence="4 5" id="KW-0234">DNA repair</keyword>
<evidence type="ECO:0000256" key="2">
    <source>
        <dbReference type="ARBA" id="ARBA00022763"/>
    </source>
</evidence>
<accession>A0A0A0B5Z7</accession>
<keyword evidence="3 5" id="KW-0378">Hydrolase</keyword>
<dbReference type="SUPFAM" id="SSF50486">
    <property type="entry name" value="FMT C-terminal domain-like"/>
    <property type="match status" value="1"/>
</dbReference>
<sequence length="233" mass="24319">MSTAPGTSDGVGIVPARVWYARDVLAVARDLLGAHITTRSPEGDVTIRLTEVEAYGGADDPGSHAFRGRTARNATMFAEPGRLYVYRHLGLHHCVNVVTGPSGQPAAVLLRAGEVVEGADLARARRESKGVVDSERSLARGPARLAVALGLDLAANGADVTERGGAVLVHRHEGLLFPALATGPRVGVGGDGADPSRFPWRLWLSGERTVSAYRPAYRSPASVSSPPSGTTSA</sequence>
<dbReference type="InterPro" id="IPR011034">
    <property type="entry name" value="Formyl_transferase-like_C_sf"/>
</dbReference>
<keyword evidence="7" id="KW-1185">Reference proteome</keyword>
<dbReference type="STRING" id="1408250.Q760_18460"/>
<dbReference type="EMBL" id="AXNT01000095">
    <property type="protein sequence ID" value="KGM01582.1"/>
    <property type="molecule type" value="Genomic_DNA"/>
</dbReference>
<organism evidence="6 7">
    <name type="scientific">Cellulomonas cellasea DSM 20118</name>
    <dbReference type="NCBI Taxonomy" id="1408250"/>
    <lineage>
        <taxon>Bacteria</taxon>
        <taxon>Bacillati</taxon>
        <taxon>Actinomycetota</taxon>
        <taxon>Actinomycetes</taxon>
        <taxon>Micrococcales</taxon>
        <taxon>Cellulomonadaceae</taxon>
        <taxon>Cellulomonas</taxon>
    </lineage>
</organism>
<comment type="caution">
    <text evidence="6">The sequence shown here is derived from an EMBL/GenBank/DDBJ whole genome shotgun (WGS) entry which is preliminary data.</text>
</comment>
<dbReference type="GO" id="GO:0003905">
    <property type="term" value="F:alkylbase DNA N-glycosylase activity"/>
    <property type="evidence" value="ECO:0007669"/>
    <property type="project" value="InterPro"/>
</dbReference>
<evidence type="ECO:0000256" key="3">
    <source>
        <dbReference type="ARBA" id="ARBA00022801"/>
    </source>
</evidence>
<dbReference type="Pfam" id="PF02245">
    <property type="entry name" value="Pur_DNA_glyco"/>
    <property type="match status" value="1"/>
</dbReference>
<dbReference type="NCBIfam" id="NF002003">
    <property type="entry name" value="PRK00802.1-3"/>
    <property type="match status" value="1"/>
</dbReference>
<dbReference type="InterPro" id="IPR003180">
    <property type="entry name" value="MPG"/>
</dbReference>
<dbReference type="PANTHER" id="PTHR10429">
    <property type="entry name" value="DNA-3-METHYLADENINE GLYCOSYLASE"/>
    <property type="match status" value="1"/>
</dbReference>
<evidence type="ECO:0000256" key="4">
    <source>
        <dbReference type="ARBA" id="ARBA00023204"/>
    </source>
</evidence>
<comment type="similarity">
    <text evidence="1 5">Belongs to the DNA glycosylase MPG family.</text>
</comment>
<name>A0A0A0B5Z7_9CELL</name>
<dbReference type="PANTHER" id="PTHR10429:SF0">
    <property type="entry name" value="DNA-3-METHYLADENINE GLYCOSYLASE"/>
    <property type="match status" value="1"/>
</dbReference>
<proteinExistence type="inferred from homology"/>
<dbReference type="NCBIfam" id="TIGR00567">
    <property type="entry name" value="3mg"/>
    <property type="match status" value="1"/>
</dbReference>
<gene>
    <name evidence="6" type="ORF">Q760_18460</name>
</gene>
<evidence type="ECO:0000256" key="5">
    <source>
        <dbReference type="HAMAP-Rule" id="MF_00527"/>
    </source>
</evidence>
<dbReference type="HAMAP" id="MF_00527">
    <property type="entry name" value="3MGH"/>
    <property type="match status" value="1"/>
</dbReference>
<protein>
    <recommendedName>
        <fullName evidence="5">Putative 3-methyladenine DNA glycosylase</fullName>
        <ecNumber evidence="5">3.2.2.-</ecNumber>
    </recommendedName>
</protein>
<dbReference type="OrthoDB" id="9794313at2"/>
<reference evidence="6 7" key="1">
    <citation type="submission" date="2013-10" db="EMBL/GenBank/DDBJ databases">
        <authorList>
            <person name="Wang G."/>
            <person name="Zhuang W."/>
        </authorList>
    </citation>
    <scope>NUCLEOTIDE SEQUENCE [LARGE SCALE GENOMIC DNA]</scope>
    <source>
        <strain evidence="6 7">DSM 20118</strain>
    </source>
</reference>
<dbReference type="EC" id="3.2.2.-" evidence="5"/>
<dbReference type="InterPro" id="IPR036995">
    <property type="entry name" value="MPG_sf"/>
</dbReference>
<dbReference type="RefSeq" id="WP_034631736.1">
    <property type="nucleotide sequence ID" value="NZ_AXNT01000095.1"/>
</dbReference>
<dbReference type="AlphaFoldDB" id="A0A0A0B5Z7"/>
<evidence type="ECO:0000313" key="6">
    <source>
        <dbReference type="EMBL" id="KGM01582.1"/>
    </source>
</evidence>
<dbReference type="GO" id="GO:0006284">
    <property type="term" value="P:base-excision repair"/>
    <property type="evidence" value="ECO:0007669"/>
    <property type="project" value="InterPro"/>
</dbReference>
<evidence type="ECO:0000313" key="7">
    <source>
        <dbReference type="Proteomes" id="UP000029833"/>
    </source>
</evidence>
<dbReference type="Gene3D" id="3.10.300.10">
    <property type="entry name" value="Methylpurine-DNA glycosylase (MPG)"/>
    <property type="match status" value="1"/>
</dbReference>
<dbReference type="CDD" id="cd00540">
    <property type="entry name" value="AAG"/>
    <property type="match status" value="1"/>
</dbReference>
<keyword evidence="2 5" id="KW-0227">DNA damage</keyword>
<dbReference type="Proteomes" id="UP000029833">
    <property type="component" value="Unassembled WGS sequence"/>
</dbReference>
<dbReference type="GO" id="GO:0003677">
    <property type="term" value="F:DNA binding"/>
    <property type="evidence" value="ECO:0007669"/>
    <property type="project" value="InterPro"/>
</dbReference>